<feature type="compositionally biased region" description="Acidic residues" evidence="4">
    <location>
        <begin position="210"/>
        <end position="227"/>
    </location>
</feature>
<dbReference type="InterPro" id="IPR013783">
    <property type="entry name" value="Ig-like_fold"/>
</dbReference>
<keyword evidence="3 5" id="KW-0732">Signal</keyword>
<dbReference type="Gene3D" id="4.10.1080.10">
    <property type="entry name" value="TSP type-3 repeat"/>
    <property type="match status" value="1"/>
</dbReference>
<dbReference type="GO" id="GO:0005576">
    <property type="term" value="C:extracellular region"/>
    <property type="evidence" value="ECO:0007669"/>
    <property type="project" value="UniProtKB-SubCell"/>
</dbReference>
<dbReference type="AlphaFoldDB" id="A0A2A4G4N1"/>
<keyword evidence="8" id="KW-1185">Reference proteome</keyword>
<evidence type="ECO:0000259" key="6">
    <source>
        <dbReference type="Pfam" id="PF17210"/>
    </source>
</evidence>
<comment type="subcellular location">
    <subcellularLocation>
        <location evidence="1">Secreted</location>
    </subcellularLocation>
</comment>
<dbReference type="InterPro" id="IPR033764">
    <property type="entry name" value="Sdr_B"/>
</dbReference>
<protein>
    <recommendedName>
        <fullName evidence="6">SD-repeat containing protein B domain-containing protein</fullName>
    </recommendedName>
</protein>
<feature type="compositionally biased region" description="Polar residues" evidence="4">
    <location>
        <begin position="383"/>
        <end position="393"/>
    </location>
</feature>
<evidence type="ECO:0000313" key="7">
    <source>
        <dbReference type="EMBL" id="PCE62692.1"/>
    </source>
</evidence>
<feature type="compositionally biased region" description="Acidic residues" evidence="4">
    <location>
        <begin position="347"/>
        <end position="382"/>
    </location>
</feature>
<evidence type="ECO:0000256" key="1">
    <source>
        <dbReference type="ARBA" id="ARBA00004613"/>
    </source>
</evidence>
<dbReference type="Proteomes" id="UP000219559">
    <property type="component" value="Unassembled WGS sequence"/>
</dbReference>
<proteinExistence type="predicted"/>
<dbReference type="EMBL" id="NBWU01000007">
    <property type="protein sequence ID" value="PCE62692.1"/>
    <property type="molecule type" value="Genomic_DNA"/>
</dbReference>
<dbReference type="Gene3D" id="2.60.40.10">
    <property type="entry name" value="Immunoglobulins"/>
    <property type="match status" value="1"/>
</dbReference>
<feature type="chain" id="PRO_5012178432" description="SD-repeat containing protein B domain-containing protein" evidence="5">
    <location>
        <begin position="22"/>
        <end position="1177"/>
    </location>
</feature>
<reference evidence="7 8" key="1">
    <citation type="submission" date="2017-04" db="EMBL/GenBank/DDBJ databases">
        <title>A new member of the family Flavobacteriaceae isolated from ascidians.</title>
        <authorList>
            <person name="Chen L."/>
        </authorList>
    </citation>
    <scope>NUCLEOTIDE SEQUENCE [LARGE SCALE GENOMIC DNA]</scope>
    <source>
        <strain evidence="7 8">HQA918</strain>
    </source>
</reference>
<dbReference type="Pfam" id="PF17210">
    <property type="entry name" value="SdrD_B"/>
    <property type="match status" value="1"/>
</dbReference>
<gene>
    <name evidence="7" type="ORF">B7P33_15460</name>
</gene>
<accession>A0A2A4G4N1</accession>
<dbReference type="SUPFAM" id="SSF117074">
    <property type="entry name" value="Hypothetical protein PA1324"/>
    <property type="match status" value="1"/>
</dbReference>
<evidence type="ECO:0000313" key="8">
    <source>
        <dbReference type="Proteomes" id="UP000219559"/>
    </source>
</evidence>
<feature type="region of interest" description="Disordered" evidence="4">
    <location>
        <begin position="297"/>
        <end position="393"/>
    </location>
</feature>
<name>A0A2A4G4N1_9FLAO</name>
<dbReference type="InterPro" id="IPR028974">
    <property type="entry name" value="TSP_type-3_rpt"/>
</dbReference>
<comment type="caution">
    <text evidence="7">The sequence shown here is derived from an EMBL/GenBank/DDBJ whole genome shotgun (WGS) entry which is preliminary data.</text>
</comment>
<feature type="domain" description="SD-repeat containing protein B" evidence="6">
    <location>
        <begin position="683"/>
        <end position="801"/>
    </location>
</feature>
<sequence length="1177" mass="125614">MKMKKLMLGLFLAPVLLWAQAYEPALSDPTIEAMSDPNSDMVSYGFMFSNKGSEALSVEANDSLKVTITLSRSQLANMVQPAQAITGEGKSMFDWSYYENPTGDDMVTGVLVAPIPAGGAYDLKMEVKPKSTERIGFAANIQPSFMANMKGNMLENDAVATFGKANATDTDGDGVPNETDIDDDNDGILDTTEDPNTDGDNDPATNALDSDADGVPDYLDLDSDNDGLPDNIEGQPTAVYTPPSGIDANSDGLDDVYDFVLNTGIAPVNTDGADVPDYLDSDSDNDTVPDAIEVHDADFDGVADISSSGSDTDNDGLDDAFEGSDTNDGFDVNEAYTDPSNQLPNSDGEDEVNYRDIDDDNDGINSQDEDTNGNTDPSDDDTNGNGTPNYLDSDTCSLNEVAPNLTKTNINGCPEDTHDLADITSTNLPSGAVLSWHTATPATSENRIESTVIPYRTENYYAIFYDSENDCYSGGGTATTILTVATVGACCQAGEEAPNLSQTQLVNACPETTADLTTITADNLPSRGSISWHTATPASIDNFVEDPRTVGSGTYYAAFYDPFPSCFSGFGTGTTAVTVTIDSCVVCNAGETAPQLSQNQFNLDCGETSVDLTTVSVNNLPNATILSWHTATPATNDNKIDNPKTVTEGDYYAVVYDTVNDCYGNDGMATSLVEVKNTGRVVIGDYVWEDRNGNGQQDVGENGLNGVRVRLYECSDEGNGNGVEIGSTVTTDNATGAPGYYRFEVCSSTKLYYLVFDNIPEGYEFTDTNLGNDATDSDTNILGITDCFNPIESNLTLDAGLRLSCELQAQIKCQGEFICPGDTVTLTASGGNTFLWNTGENTASIQVSPTVTTTYSVLVSHTDNPICEEMVTMEIEVKPAEINAGPDVSISLGETINLTAGPVNTGDSILWSTGETTSTISVQPSQTTAYTVTKTTENGCTAQDQVVVNVDGDCGLQSGMAVLPRDQETGYQPATAMEACLGEDFHIWMFAQLQHLGDPNGEDYSNWTFRFRLPNGTTVVQNDPENVQNNLYCKEKMTEEDFGTYQIGWESPEGCTGNTSVTLTLSGECTTENNGTAVGSLYPNPASSGGVVTMELLLGSQTHANGVPLVNSSSKTRETLWLSLYSVEGKLITPAQKYLVYQGHITIDYQLAPVAPGKYVIRVIGNGWADSKRLIVK</sequence>
<feature type="compositionally biased region" description="Acidic residues" evidence="4">
    <location>
        <begin position="312"/>
        <end position="322"/>
    </location>
</feature>
<feature type="signal peptide" evidence="5">
    <location>
        <begin position="1"/>
        <end position="21"/>
    </location>
</feature>
<evidence type="ECO:0000256" key="5">
    <source>
        <dbReference type="SAM" id="SignalP"/>
    </source>
</evidence>
<dbReference type="GO" id="GO:0005509">
    <property type="term" value="F:calcium ion binding"/>
    <property type="evidence" value="ECO:0007669"/>
    <property type="project" value="InterPro"/>
</dbReference>
<organism evidence="7 8">
    <name type="scientific">Sediminicola luteus</name>
    <dbReference type="NCBI Taxonomy" id="319238"/>
    <lineage>
        <taxon>Bacteria</taxon>
        <taxon>Pseudomonadati</taxon>
        <taxon>Bacteroidota</taxon>
        <taxon>Flavobacteriia</taxon>
        <taxon>Flavobacteriales</taxon>
        <taxon>Flavobacteriaceae</taxon>
        <taxon>Sediminicola</taxon>
    </lineage>
</organism>
<evidence type="ECO:0000256" key="3">
    <source>
        <dbReference type="ARBA" id="ARBA00022729"/>
    </source>
</evidence>
<evidence type="ECO:0000256" key="2">
    <source>
        <dbReference type="ARBA" id="ARBA00022525"/>
    </source>
</evidence>
<evidence type="ECO:0000256" key="4">
    <source>
        <dbReference type="SAM" id="MobiDB-lite"/>
    </source>
</evidence>
<feature type="region of interest" description="Disordered" evidence="4">
    <location>
        <begin position="165"/>
        <end position="244"/>
    </location>
</feature>
<feature type="compositionally biased region" description="Acidic residues" evidence="4">
    <location>
        <begin position="179"/>
        <end position="201"/>
    </location>
</feature>
<keyword evidence="2" id="KW-0964">Secreted</keyword>